<reference evidence="10 11" key="1">
    <citation type="submission" date="2019-08" db="EMBL/GenBank/DDBJ databases">
        <authorList>
            <person name="Dhanesh K."/>
            <person name="Kumar G."/>
            <person name="Sasikala C."/>
            <person name="Venkata Ramana C."/>
        </authorList>
    </citation>
    <scope>NUCLEOTIDE SEQUENCE [LARGE SCALE GENOMIC DNA]</scope>
    <source>
        <strain evidence="10 11">JC645</strain>
    </source>
</reference>
<feature type="binding site" evidence="9">
    <location>
        <begin position="98"/>
        <end position="99"/>
    </location>
    <ligand>
        <name>pyridoxal 5'-phosphate</name>
        <dbReference type="ChEBI" id="CHEBI:597326"/>
    </ligand>
</feature>
<dbReference type="InterPro" id="IPR015424">
    <property type="entry name" value="PyrdxlP-dep_Trfase"/>
</dbReference>
<dbReference type="GO" id="GO:0004015">
    <property type="term" value="F:adenosylmethionine-8-amino-7-oxononanoate transaminase activity"/>
    <property type="evidence" value="ECO:0007669"/>
    <property type="project" value="UniProtKB-UniRule"/>
</dbReference>
<evidence type="ECO:0000256" key="7">
    <source>
        <dbReference type="ARBA" id="ARBA00022898"/>
    </source>
</evidence>
<dbReference type="UniPathway" id="UPA00078">
    <property type="reaction ID" value="UER00160"/>
</dbReference>
<dbReference type="InterPro" id="IPR015421">
    <property type="entry name" value="PyrdxlP-dep_Trfase_major"/>
</dbReference>
<dbReference type="Gene3D" id="3.40.640.10">
    <property type="entry name" value="Type I PLP-dependent aspartate aminotransferase-like (Major domain)"/>
    <property type="match status" value="1"/>
</dbReference>
<keyword evidence="9" id="KW-0963">Cytoplasm</keyword>
<dbReference type="NCBIfam" id="TIGR00508">
    <property type="entry name" value="bioA"/>
    <property type="match status" value="1"/>
</dbReference>
<comment type="subunit">
    <text evidence="9">Homodimer.</text>
</comment>
<comment type="subcellular location">
    <subcellularLocation>
        <location evidence="9">Cytoplasm</location>
    </subcellularLocation>
</comment>
<dbReference type="Proteomes" id="UP000324479">
    <property type="component" value="Unassembled WGS sequence"/>
</dbReference>
<comment type="cofactor">
    <cofactor evidence="1 9">
        <name>pyridoxal 5'-phosphate</name>
        <dbReference type="ChEBI" id="CHEBI:597326"/>
    </cofactor>
</comment>
<dbReference type="InterPro" id="IPR005815">
    <property type="entry name" value="BioA"/>
</dbReference>
<keyword evidence="6 9" id="KW-0093">Biotin biosynthesis</keyword>
<keyword evidence="7 9" id="KW-0663">Pyridoxal phosphate</keyword>
<dbReference type="SUPFAM" id="SSF53383">
    <property type="entry name" value="PLP-dependent transferases"/>
    <property type="match status" value="1"/>
</dbReference>
<evidence type="ECO:0000313" key="11">
    <source>
        <dbReference type="Proteomes" id="UP000324479"/>
    </source>
</evidence>
<dbReference type="InterPro" id="IPR005814">
    <property type="entry name" value="Aminotrans_3"/>
</dbReference>
<gene>
    <name evidence="9" type="primary">bioA</name>
    <name evidence="10" type="ORF">FYK55_22390</name>
</gene>
<evidence type="ECO:0000313" key="10">
    <source>
        <dbReference type="EMBL" id="KAA5540103.1"/>
    </source>
</evidence>
<evidence type="ECO:0000256" key="1">
    <source>
        <dbReference type="ARBA" id="ARBA00001933"/>
    </source>
</evidence>
<accession>A0A5M6CYC2</accession>
<dbReference type="AlphaFoldDB" id="A0A5M6CYC2"/>
<dbReference type="GO" id="GO:0030170">
    <property type="term" value="F:pyridoxal phosphate binding"/>
    <property type="evidence" value="ECO:0007669"/>
    <property type="project" value="UniProtKB-UniRule"/>
</dbReference>
<sequence>MPYCQMKTAPTPIAVTHTEGVYLHLADGRRLIDGLASWWSACHGYNHPHIRAAMHRQIDAMSHVMFGGVNHEPASNLARRLAAILPGDLDRVFFSDSGSVAVEVAMKMALQYYRNRGDRGRTRFVSFANAYHGDTTGAMSLCDPDRSMHAAFGAALLQQTSLPLPNDAAALERFDDHLSRHRSELAGVFVEPLVQGAGGMRFHSPQTLAAISEACARHGVLLIADELATGFGRTGTMFAVEQAQIVPDILCLGKALTAGAVGLAATVATERVFRAFWSDDPGSALMHGPTFMANPLACAAAGASLDLFEREPRLEQVAKIERELRRGLEPCRHLPRVVDVRVKGAIGVVQVDSLDHVDRLRQAFVDRGVWIRPFGDCIYLTPPLVVAPDQLRQLTEAIVAVTEQWAAWSV</sequence>
<comment type="caution">
    <text evidence="10">The sequence shown here is derived from an EMBL/GenBank/DDBJ whole genome shotgun (WGS) entry which is preliminary data.</text>
</comment>
<dbReference type="GO" id="GO:0009102">
    <property type="term" value="P:biotin biosynthetic process"/>
    <property type="evidence" value="ECO:0007669"/>
    <property type="project" value="UniProtKB-UniRule"/>
</dbReference>
<protein>
    <recommendedName>
        <fullName evidence="9">Adenosylmethionine-8-amino-7-oxononanoate aminotransferase</fullName>
        <ecNumber evidence="9">2.6.1.62</ecNumber>
    </recommendedName>
    <alternativeName>
        <fullName evidence="9">7,8-diamino-pelargonic acid aminotransferase</fullName>
        <shortName evidence="9">DAPA AT</shortName>
        <shortName evidence="9">DAPA aminotransferase</shortName>
    </alternativeName>
    <alternativeName>
        <fullName evidence="9">7,8-diaminononanoate synthase</fullName>
        <shortName evidence="9">DANS</shortName>
    </alternativeName>
    <alternativeName>
        <fullName evidence="9">Diaminopelargonic acid synthase</fullName>
    </alternativeName>
</protein>
<dbReference type="PANTHER" id="PTHR42684">
    <property type="entry name" value="ADENOSYLMETHIONINE-8-AMINO-7-OXONONANOATE AMINOTRANSFERASE"/>
    <property type="match status" value="1"/>
</dbReference>
<dbReference type="Pfam" id="PF00202">
    <property type="entry name" value="Aminotran_3"/>
    <property type="match status" value="1"/>
</dbReference>
<evidence type="ECO:0000256" key="9">
    <source>
        <dbReference type="HAMAP-Rule" id="MF_00834"/>
    </source>
</evidence>
<feature type="binding site" evidence="9">
    <location>
        <position position="225"/>
    </location>
    <ligand>
        <name>pyridoxal 5'-phosphate</name>
        <dbReference type="ChEBI" id="CHEBI:597326"/>
    </ligand>
</feature>
<proteinExistence type="inferred from homology"/>
<feature type="binding site" evidence="9">
    <location>
        <begin position="289"/>
        <end position="290"/>
    </location>
    <ligand>
        <name>pyridoxal 5'-phosphate</name>
        <dbReference type="ChEBI" id="CHEBI:597326"/>
    </ligand>
</feature>
<keyword evidence="4 9" id="KW-0808">Transferase</keyword>
<evidence type="ECO:0000256" key="8">
    <source>
        <dbReference type="ARBA" id="ARBA00048449"/>
    </source>
</evidence>
<feature type="site" description="Participates in the substrate recognition with KAPA and in a stacking interaction with the adenine ring of SAM" evidence="9">
    <location>
        <position position="3"/>
    </location>
</feature>
<evidence type="ECO:0000256" key="3">
    <source>
        <dbReference type="ARBA" id="ARBA00022576"/>
    </source>
</evidence>
<dbReference type="InterPro" id="IPR015422">
    <property type="entry name" value="PyrdxlP-dep_Trfase_small"/>
</dbReference>
<organism evidence="10 11">
    <name type="scientific">Roseiconus nitratireducens</name>
    <dbReference type="NCBI Taxonomy" id="2605748"/>
    <lineage>
        <taxon>Bacteria</taxon>
        <taxon>Pseudomonadati</taxon>
        <taxon>Planctomycetota</taxon>
        <taxon>Planctomycetia</taxon>
        <taxon>Pirellulales</taxon>
        <taxon>Pirellulaceae</taxon>
        <taxon>Roseiconus</taxon>
    </lineage>
</organism>
<feature type="binding site" evidence="9">
    <location>
        <position position="131"/>
    </location>
    <ligand>
        <name>substrate</name>
    </ligand>
</feature>
<dbReference type="PANTHER" id="PTHR42684:SF17">
    <property type="entry name" value="ADENOSYLMETHIONINE-8-AMINO-7-OXONONANOATE AMINOTRANSFERASE"/>
    <property type="match status" value="1"/>
</dbReference>
<feature type="modified residue" description="N6-(pyridoxal phosphate)lysine" evidence="9">
    <location>
        <position position="254"/>
    </location>
</feature>
<dbReference type="GO" id="GO:0005737">
    <property type="term" value="C:cytoplasm"/>
    <property type="evidence" value="ECO:0007669"/>
    <property type="project" value="UniProtKB-SubCell"/>
</dbReference>
<dbReference type="HAMAP" id="MF_00834">
    <property type="entry name" value="BioA"/>
    <property type="match status" value="1"/>
</dbReference>
<keyword evidence="3 9" id="KW-0032">Aminotransferase</keyword>
<dbReference type="Gene3D" id="3.90.1150.10">
    <property type="entry name" value="Aspartate Aminotransferase, domain 1"/>
    <property type="match status" value="1"/>
</dbReference>
<dbReference type="NCBIfam" id="NF004624">
    <property type="entry name" value="PRK05964.1"/>
    <property type="match status" value="1"/>
</dbReference>
<keyword evidence="11" id="KW-1185">Reference proteome</keyword>
<feature type="binding site" evidence="9">
    <location>
        <position position="372"/>
    </location>
    <ligand>
        <name>substrate</name>
    </ligand>
</feature>
<dbReference type="PIRSF" id="PIRSF000521">
    <property type="entry name" value="Transaminase_4ab_Lys_Orn"/>
    <property type="match status" value="1"/>
</dbReference>
<feature type="binding site" evidence="9">
    <location>
        <position position="254"/>
    </location>
    <ligand>
        <name>substrate</name>
    </ligand>
</feature>
<evidence type="ECO:0000256" key="4">
    <source>
        <dbReference type="ARBA" id="ARBA00022679"/>
    </source>
</evidence>
<dbReference type="FunFam" id="3.40.640.10:FF:000004">
    <property type="entry name" value="Acetylornithine aminotransferase"/>
    <property type="match status" value="1"/>
</dbReference>
<feature type="binding site" evidence="9">
    <location>
        <position position="38"/>
    </location>
    <ligand>
        <name>substrate</name>
    </ligand>
</feature>
<evidence type="ECO:0000256" key="6">
    <source>
        <dbReference type="ARBA" id="ARBA00022756"/>
    </source>
</evidence>
<evidence type="ECO:0000256" key="5">
    <source>
        <dbReference type="ARBA" id="ARBA00022691"/>
    </source>
</evidence>
<evidence type="ECO:0000256" key="2">
    <source>
        <dbReference type="ARBA" id="ARBA00005063"/>
    </source>
</evidence>
<comment type="pathway">
    <text evidence="2 9">Cofactor biosynthesis; biotin biosynthesis; 7,8-diaminononanoate from 8-amino-7-oxononanoate (SAM route): step 1/1.</text>
</comment>
<keyword evidence="5 9" id="KW-0949">S-adenosyl-L-methionine</keyword>
<dbReference type="EC" id="2.6.1.62" evidence="9"/>
<comment type="function">
    <text evidence="9">Catalyzes the transfer of the alpha-amino group from S-adenosyl-L-methionine (SAM) to 7-keto-8-aminopelargonic acid (KAPA) to form 7,8-diaminopelargonic acid (DAPA). It is the only aminotransferase known to utilize SAM as an amino donor.</text>
</comment>
<name>A0A5M6CYC2_9BACT</name>
<dbReference type="EMBL" id="VWOX01000015">
    <property type="protein sequence ID" value="KAA5540103.1"/>
    <property type="molecule type" value="Genomic_DNA"/>
</dbReference>
<dbReference type="CDD" id="cd00610">
    <property type="entry name" value="OAT_like"/>
    <property type="match status" value="1"/>
</dbReference>
<comment type="similarity">
    <text evidence="9">Belongs to the class-III pyridoxal-phosphate-dependent aminotransferase family. BioA subfamily.</text>
</comment>
<feature type="binding site" evidence="9">
    <location>
        <position position="288"/>
    </location>
    <ligand>
        <name>substrate</name>
    </ligand>
</feature>
<comment type="catalytic activity">
    <reaction evidence="8 9">
        <text>(8S)-8-amino-7-oxononanoate + S-adenosyl-L-methionine = S-adenosyl-4-methylsulfanyl-2-oxobutanoate + (7R,8S)-7,8-diammoniononanoate</text>
        <dbReference type="Rhea" id="RHEA:16861"/>
        <dbReference type="ChEBI" id="CHEBI:16490"/>
        <dbReference type="ChEBI" id="CHEBI:59789"/>
        <dbReference type="ChEBI" id="CHEBI:149468"/>
        <dbReference type="ChEBI" id="CHEBI:149469"/>
        <dbReference type="EC" id="2.6.1.62"/>
    </reaction>
</comment>